<accession>A0A9D4U248</accession>
<feature type="signal peptide" evidence="1">
    <location>
        <begin position="1"/>
        <end position="19"/>
    </location>
</feature>
<evidence type="ECO:0000313" key="3">
    <source>
        <dbReference type="Proteomes" id="UP000886520"/>
    </source>
</evidence>
<evidence type="ECO:0008006" key="4">
    <source>
        <dbReference type="Google" id="ProtNLM"/>
    </source>
</evidence>
<protein>
    <recommendedName>
        <fullName evidence="4">Secreted protein</fullName>
    </recommendedName>
</protein>
<evidence type="ECO:0000313" key="2">
    <source>
        <dbReference type="EMBL" id="KAI5060013.1"/>
    </source>
</evidence>
<name>A0A9D4U248_ADICA</name>
<dbReference type="EMBL" id="JABFUD020000024">
    <property type="protein sequence ID" value="KAI5060013.1"/>
    <property type="molecule type" value="Genomic_DNA"/>
</dbReference>
<keyword evidence="1" id="KW-0732">Signal</keyword>
<gene>
    <name evidence="2" type="ORF">GOP47_0024433</name>
</gene>
<reference evidence="2" key="1">
    <citation type="submission" date="2021-01" db="EMBL/GenBank/DDBJ databases">
        <title>Adiantum capillus-veneris genome.</title>
        <authorList>
            <person name="Fang Y."/>
            <person name="Liao Q."/>
        </authorList>
    </citation>
    <scope>NUCLEOTIDE SEQUENCE</scope>
    <source>
        <strain evidence="2">H3</strain>
        <tissue evidence="2">Leaf</tissue>
    </source>
</reference>
<evidence type="ECO:0000256" key="1">
    <source>
        <dbReference type="SAM" id="SignalP"/>
    </source>
</evidence>
<organism evidence="2 3">
    <name type="scientific">Adiantum capillus-veneris</name>
    <name type="common">Maidenhair fern</name>
    <dbReference type="NCBI Taxonomy" id="13818"/>
    <lineage>
        <taxon>Eukaryota</taxon>
        <taxon>Viridiplantae</taxon>
        <taxon>Streptophyta</taxon>
        <taxon>Embryophyta</taxon>
        <taxon>Tracheophyta</taxon>
        <taxon>Polypodiopsida</taxon>
        <taxon>Polypodiidae</taxon>
        <taxon>Polypodiales</taxon>
        <taxon>Pteridineae</taxon>
        <taxon>Pteridaceae</taxon>
        <taxon>Vittarioideae</taxon>
        <taxon>Adiantum</taxon>
    </lineage>
</organism>
<comment type="caution">
    <text evidence="2">The sequence shown here is derived from an EMBL/GenBank/DDBJ whole genome shotgun (WGS) entry which is preliminary data.</text>
</comment>
<sequence length="86" mass="9561">MCRVLLLLAISSCDPNVSIQSEGCIAAGRKASARIGRTKRWEMDGCPRCCGWAAWSVRGQQWRWHSSLCCKQGMWPSGSLLTPTMM</sequence>
<feature type="chain" id="PRO_5038942144" description="Secreted protein" evidence="1">
    <location>
        <begin position="20"/>
        <end position="86"/>
    </location>
</feature>
<keyword evidence="3" id="KW-1185">Reference proteome</keyword>
<proteinExistence type="predicted"/>
<dbReference type="AlphaFoldDB" id="A0A9D4U248"/>
<dbReference type="Proteomes" id="UP000886520">
    <property type="component" value="Chromosome 24"/>
</dbReference>